<reference evidence="1 2" key="1">
    <citation type="journal article" date="2017" name="Genome Announc.">
        <title>Twelve Complete Reference Genomes of Clinical Isolates in the Capnocytophaga Genus.</title>
        <authorList>
            <person name="Villarma A."/>
            <person name="Gulvik C.A."/>
            <person name="Rowe L.A."/>
            <person name="Sheth M."/>
            <person name="Juieng P."/>
            <person name="Nicholson A.C."/>
            <person name="Loparev V.N."/>
            <person name="McQuiston J.R."/>
        </authorList>
    </citation>
    <scope>NUCLEOTIDE SEQUENCE [LARGE SCALE GENOMIC DNA]</scope>
    <source>
        <strain evidence="1 2">G7591</strain>
    </source>
</reference>
<proteinExistence type="predicted"/>
<protein>
    <recommendedName>
        <fullName evidence="3">Type VI secretion system, VipA, VC_A0107 or Hcp2</fullName>
    </recommendedName>
</protein>
<accession>A0A250E726</accession>
<gene>
    <name evidence="1" type="ORF">CGC48_02115</name>
</gene>
<sequence>MGILNYGIGGNEVKTEASEAIGNIPENRTLLVEKLTSEDPITPQAIEGLTSIDEVFATFQPNVDIEFETAEGEPVQENFSFQNTGDFQIKNLTAQSQFLKKLEIQRDFYTKLVKQLRTNKILQRALENEDTKKAFIQALTQLRNELREA</sequence>
<dbReference type="RefSeq" id="WP_098028276.1">
    <property type="nucleotide sequence ID" value="NZ_CP022378.1"/>
</dbReference>
<evidence type="ECO:0008006" key="3">
    <source>
        <dbReference type="Google" id="ProtNLM"/>
    </source>
</evidence>
<dbReference type="GeneID" id="96780588"/>
<dbReference type="AlphaFoldDB" id="A0A250E726"/>
<dbReference type="EMBL" id="CP022378">
    <property type="protein sequence ID" value="ATA67526.1"/>
    <property type="molecule type" value="Genomic_DNA"/>
</dbReference>
<evidence type="ECO:0000313" key="1">
    <source>
        <dbReference type="EMBL" id="ATA67526.1"/>
    </source>
</evidence>
<dbReference type="Proteomes" id="UP000242855">
    <property type="component" value="Chromosome"/>
</dbReference>
<name>A0A250E726_9FLAO</name>
<dbReference type="KEGG" id="ccyn:CGC48_02115"/>
<evidence type="ECO:0000313" key="2">
    <source>
        <dbReference type="Proteomes" id="UP000242855"/>
    </source>
</evidence>
<organism evidence="1 2">
    <name type="scientific">Capnocytophaga cynodegmi</name>
    <dbReference type="NCBI Taxonomy" id="28189"/>
    <lineage>
        <taxon>Bacteria</taxon>
        <taxon>Pseudomonadati</taxon>
        <taxon>Bacteroidota</taxon>
        <taxon>Flavobacteriia</taxon>
        <taxon>Flavobacteriales</taxon>
        <taxon>Flavobacteriaceae</taxon>
        <taxon>Capnocytophaga</taxon>
    </lineage>
</organism>